<dbReference type="PANTHER" id="PTHR13622">
    <property type="entry name" value="THIAMIN PYROPHOSPHOKINASE"/>
    <property type="match status" value="1"/>
</dbReference>
<dbReference type="PROSITE" id="PS51462">
    <property type="entry name" value="NUDIX"/>
    <property type="match status" value="1"/>
</dbReference>
<evidence type="ECO:0000259" key="1">
    <source>
        <dbReference type="PROSITE" id="PS51462"/>
    </source>
</evidence>
<dbReference type="Pfam" id="PF00293">
    <property type="entry name" value="NUDIX"/>
    <property type="match status" value="1"/>
</dbReference>
<protein>
    <submittedName>
        <fullName evidence="2">CSON003075 protein</fullName>
    </submittedName>
</protein>
<feature type="domain" description="Nudix hydrolase" evidence="1">
    <location>
        <begin position="132"/>
        <end position="273"/>
    </location>
</feature>
<sequence>MMNSRFLQLAKKINCFYLNGILKGECRPFFVDGKQVGLIRPDVVNKLLNYPEVFIVRESDLDGRGIIELNPAFRDYNERTSKVEQVLLELREKDEFITLRGWRDEYYEVKDTNSSCLLKMDRSATPIFAIRNYGVTINGYVKHPELGLCIWFQQRSDTKQTWPGFWDNMVSGGVTVGYGIKETAIKESQEEASVPLPFLENLVSAGSVSFFFESERGLFPNTEYVFDLELPVDFQPKCIDGEVQAFELMPLTKCLDWICSPKFKTTSAPVVLDFLIRHGIITPENEPNFSEIVELIHVPLQSLYKLSLVTSNGKNGFSSHGSPTHQSPINE</sequence>
<dbReference type="InterPro" id="IPR031804">
    <property type="entry name" value="DUF4743"/>
</dbReference>
<organism evidence="2">
    <name type="scientific">Culicoides sonorensis</name>
    <name type="common">Biting midge</name>
    <dbReference type="NCBI Taxonomy" id="179676"/>
    <lineage>
        <taxon>Eukaryota</taxon>
        <taxon>Metazoa</taxon>
        <taxon>Ecdysozoa</taxon>
        <taxon>Arthropoda</taxon>
        <taxon>Hexapoda</taxon>
        <taxon>Insecta</taxon>
        <taxon>Pterygota</taxon>
        <taxon>Neoptera</taxon>
        <taxon>Endopterygota</taxon>
        <taxon>Diptera</taxon>
        <taxon>Nematocera</taxon>
        <taxon>Chironomoidea</taxon>
        <taxon>Ceratopogonidae</taxon>
        <taxon>Ceratopogoninae</taxon>
        <taxon>Culicoides</taxon>
        <taxon>Monoculicoides</taxon>
    </lineage>
</organism>
<evidence type="ECO:0000313" key="3">
    <source>
        <dbReference type="EMBL" id="SSX20937.1"/>
    </source>
</evidence>
<dbReference type="AlphaFoldDB" id="A0A336K7V9"/>
<dbReference type="OMA" id="VPLQTMY"/>
<accession>A0A336K7V9</accession>
<evidence type="ECO:0000313" key="2">
    <source>
        <dbReference type="EMBL" id="SSX00557.1"/>
    </source>
</evidence>
<reference evidence="2" key="1">
    <citation type="submission" date="2018-04" db="EMBL/GenBank/DDBJ databases">
        <authorList>
            <person name="Go L.Y."/>
            <person name="Mitchell J.A."/>
        </authorList>
    </citation>
    <scope>NUCLEOTIDE SEQUENCE</scope>
    <source>
        <tissue evidence="2">Whole organism</tissue>
    </source>
</reference>
<proteinExistence type="predicted"/>
<dbReference type="SUPFAM" id="SSF55811">
    <property type="entry name" value="Nudix"/>
    <property type="match status" value="1"/>
</dbReference>
<dbReference type="FunFam" id="3.90.79.10:FF:000019">
    <property type="entry name" value="Thiamin pyrophosphokinase, putative"/>
    <property type="match status" value="1"/>
</dbReference>
<name>A0A336K7V9_CULSO</name>
<reference evidence="3" key="2">
    <citation type="submission" date="2018-07" db="EMBL/GenBank/DDBJ databases">
        <authorList>
            <person name="Quirk P.G."/>
            <person name="Krulwich T.A."/>
        </authorList>
    </citation>
    <scope>NUCLEOTIDE SEQUENCE</scope>
</reference>
<dbReference type="CDD" id="cd03676">
    <property type="entry name" value="NUDIX_Tnr3_like"/>
    <property type="match status" value="1"/>
</dbReference>
<dbReference type="VEuPathDB" id="VectorBase:CSON003075"/>
<dbReference type="Gene3D" id="3.90.79.10">
    <property type="entry name" value="Nucleoside Triphosphate Pyrophosphohydrolase"/>
    <property type="match status" value="1"/>
</dbReference>
<dbReference type="EMBL" id="UFQS01000152">
    <property type="protein sequence ID" value="SSX00557.1"/>
    <property type="molecule type" value="Genomic_DNA"/>
</dbReference>
<gene>
    <name evidence="2" type="primary">CSON003075</name>
</gene>
<dbReference type="PANTHER" id="PTHR13622:SF8">
    <property type="entry name" value="THIAMIN PYROPHOSPHOKINASE 1"/>
    <property type="match status" value="1"/>
</dbReference>
<dbReference type="EMBL" id="UFQT01000152">
    <property type="protein sequence ID" value="SSX20937.1"/>
    <property type="molecule type" value="Genomic_DNA"/>
</dbReference>
<dbReference type="Pfam" id="PF15916">
    <property type="entry name" value="DUF4743"/>
    <property type="match status" value="1"/>
</dbReference>
<dbReference type="InterPro" id="IPR000086">
    <property type="entry name" value="NUDIX_hydrolase_dom"/>
</dbReference>
<dbReference type="GO" id="GO:0044715">
    <property type="term" value="F:8-oxo-dGDP phosphatase activity"/>
    <property type="evidence" value="ECO:0007669"/>
    <property type="project" value="TreeGrafter"/>
</dbReference>
<dbReference type="InterPro" id="IPR015797">
    <property type="entry name" value="NUDIX_hydrolase-like_dom_sf"/>
</dbReference>